<feature type="non-terminal residue" evidence="1">
    <location>
        <position position="1"/>
    </location>
</feature>
<sequence>SLIQLHTMHTENVWHTLETFNVYRVVLRCTRTGRLHNSLLLKTEDVNTYRHGYSENRNGTWTNYTSAVQRSVH</sequence>
<gene>
    <name evidence="1" type="primary">ORF213150</name>
</gene>
<dbReference type="EMBL" id="HACG01049848">
    <property type="protein sequence ID" value="CEK96713.1"/>
    <property type="molecule type" value="Transcribed_RNA"/>
</dbReference>
<dbReference type="AlphaFoldDB" id="A0A0B7BUN0"/>
<evidence type="ECO:0000313" key="1">
    <source>
        <dbReference type="EMBL" id="CEK96713.1"/>
    </source>
</evidence>
<feature type="non-terminal residue" evidence="1">
    <location>
        <position position="73"/>
    </location>
</feature>
<reference evidence="1" key="1">
    <citation type="submission" date="2014-12" db="EMBL/GenBank/DDBJ databases">
        <title>Insight into the proteome of Arion vulgaris.</title>
        <authorList>
            <person name="Aradska J."/>
            <person name="Bulat T."/>
            <person name="Smidak R."/>
            <person name="Sarate P."/>
            <person name="Gangsoo J."/>
            <person name="Sialana F."/>
            <person name="Bilban M."/>
            <person name="Lubec G."/>
        </authorList>
    </citation>
    <scope>NUCLEOTIDE SEQUENCE</scope>
    <source>
        <tissue evidence="1">Skin</tissue>
    </source>
</reference>
<name>A0A0B7BUN0_9EUPU</name>
<protein>
    <submittedName>
        <fullName evidence="1">Uncharacterized protein</fullName>
    </submittedName>
</protein>
<accession>A0A0B7BUN0</accession>
<proteinExistence type="predicted"/>
<organism evidence="1">
    <name type="scientific">Arion vulgaris</name>
    <dbReference type="NCBI Taxonomy" id="1028688"/>
    <lineage>
        <taxon>Eukaryota</taxon>
        <taxon>Metazoa</taxon>
        <taxon>Spiralia</taxon>
        <taxon>Lophotrochozoa</taxon>
        <taxon>Mollusca</taxon>
        <taxon>Gastropoda</taxon>
        <taxon>Heterobranchia</taxon>
        <taxon>Euthyneura</taxon>
        <taxon>Panpulmonata</taxon>
        <taxon>Eupulmonata</taxon>
        <taxon>Stylommatophora</taxon>
        <taxon>Helicina</taxon>
        <taxon>Arionoidea</taxon>
        <taxon>Arionidae</taxon>
        <taxon>Arion</taxon>
    </lineage>
</organism>